<keyword evidence="1" id="KW-1133">Transmembrane helix</keyword>
<name>A0A931I0D4_9HYPH</name>
<sequence length="51" mass="5856">MEDDSIELTPEQKRRRRGRNIAIAVTLFGLVVLFYLVTVVKLGINVMNRPL</sequence>
<dbReference type="AlphaFoldDB" id="A0A931I0D4"/>
<keyword evidence="1" id="KW-0472">Membrane</keyword>
<dbReference type="RefSeq" id="WP_197310170.1">
    <property type="nucleotide sequence ID" value="NZ_JADZLT010000040.1"/>
</dbReference>
<dbReference type="Proteomes" id="UP000631694">
    <property type="component" value="Unassembled WGS sequence"/>
</dbReference>
<evidence type="ECO:0000256" key="1">
    <source>
        <dbReference type="SAM" id="Phobius"/>
    </source>
</evidence>
<evidence type="ECO:0000313" key="3">
    <source>
        <dbReference type="Proteomes" id="UP000631694"/>
    </source>
</evidence>
<accession>A0A931I0D4</accession>
<reference evidence="2" key="1">
    <citation type="submission" date="2020-12" db="EMBL/GenBank/DDBJ databases">
        <title>Methylobrevis albus sp. nov., isolated from fresh water lack sediment.</title>
        <authorList>
            <person name="Zou Q."/>
        </authorList>
    </citation>
    <scope>NUCLEOTIDE SEQUENCE</scope>
    <source>
        <strain evidence="2">L22</strain>
    </source>
</reference>
<comment type="caution">
    <text evidence="2">The sequence shown here is derived from an EMBL/GenBank/DDBJ whole genome shotgun (WGS) entry which is preliminary data.</text>
</comment>
<evidence type="ECO:0008006" key="4">
    <source>
        <dbReference type="Google" id="ProtNLM"/>
    </source>
</evidence>
<keyword evidence="1" id="KW-0812">Transmembrane</keyword>
<keyword evidence="3" id="KW-1185">Reference proteome</keyword>
<dbReference type="EMBL" id="JADZLT010000040">
    <property type="protein sequence ID" value="MBH0236973.1"/>
    <property type="molecule type" value="Genomic_DNA"/>
</dbReference>
<organism evidence="2 3">
    <name type="scientific">Methylobrevis albus</name>
    <dbReference type="NCBI Taxonomy" id="2793297"/>
    <lineage>
        <taxon>Bacteria</taxon>
        <taxon>Pseudomonadati</taxon>
        <taxon>Pseudomonadota</taxon>
        <taxon>Alphaproteobacteria</taxon>
        <taxon>Hyphomicrobiales</taxon>
        <taxon>Pleomorphomonadaceae</taxon>
        <taxon>Methylobrevis</taxon>
    </lineage>
</organism>
<protein>
    <recommendedName>
        <fullName evidence="4">CoxF protein</fullName>
    </recommendedName>
</protein>
<feature type="transmembrane region" description="Helical" evidence="1">
    <location>
        <begin position="21"/>
        <end position="44"/>
    </location>
</feature>
<gene>
    <name evidence="2" type="ORF">I5731_03975</name>
</gene>
<proteinExistence type="predicted"/>
<evidence type="ECO:0000313" key="2">
    <source>
        <dbReference type="EMBL" id="MBH0236973.1"/>
    </source>
</evidence>